<evidence type="ECO:0000313" key="3">
    <source>
        <dbReference type="EMBL" id="TWT85294.1"/>
    </source>
</evidence>
<reference evidence="3 4" key="1">
    <citation type="submission" date="2019-02" db="EMBL/GenBank/DDBJ databases">
        <title>Deep-cultivation of Planctomycetes and their phenomic and genomic characterization uncovers novel biology.</title>
        <authorList>
            <person name="Wiegand S."/>
            <person name="Jogler M."/>
            <person name="Boedeker C."/>
            <person name="Pinto D."/>
            <person name="Vollmers J."/>
            <person name="Rivas-Marin E."/>
            <person name="Kohn T."/>
            <person name="Peeters S.H."/>
            <person name="Heuer A."/>
            <person name="Rast P."/>
            <person name="Oberbeckmann S."/>
            <person name="Bunk B."/>
            <person name="Jeske O."/>
            <person name="Meyerdierks A."/>
            <person name="Storesund J.E."/>
            <person name="Kallscheuer N."/>
            <person name="Luecker S."/>
            <person name="Lage O.M."/>
            <person name="Pohl T."/>
            <person name="Merkel B.J."/>
            <person name="Hornburger P."/>
            <person name="Mueller R.-W."/>
            <person name="Bruemmer F."/>
            <person name="Labrenz M."/>
            <person name="Spormann A.M."/>
            <person name="Op Den Camp H."/>
            <person name="Overmann J."/>
            <person name="Amann R."/>
            <person name="Jetten M.S.M."/>
            <person name="Mascher T."/>
            <person name="Medema M.H."/>
            <person name="Devos D.P."/>
            <person name="Kaster A.-K."/>
            <person name="Ovreas L."/>
            <person name="Rohde M."/>
            <person name="Galperin M.Y."/>
            <person name="Jogler C."/>
        </authorList>
    </citation>
    <scope>NUCLEOTIDE SEQUENCE [LARGE SCALE GENOMIC DNA]</scope>
    <source>
        <strain evidence="3 4">Pla123a</strain>
    </source>
</reference>
<protein>
    <submittedName>
        <fullName evidence="3">TadE-like protein</fullName>
    </submittedName>
</protein>
<dbReference type="AlphaFoldDB" id="A0A5C5ZD82"/>
<evidence type="ECO:0000259" key="2">
    <source>
        <dbReference type="Pfam" id="PF07811"/>
    </source>
</evidence>
<keyword evidence="1" id="KW-0472">Membrane</keyword>
<feature type="domain" description="TadE-like" evidence="2">
    <location>
        <begin position="13"/>
        <end position="55"/>
    </location>
</feature>
<dbReference type="RefSeq" id="WP_146583570.1">
    <property type="nucleotide sequence ID" value="NZ_SJPO01000001.1"/>
</dbReference>
<keyword evidence="1" id="KW-1133">Transmembrane helix</keyword>
<dbReference type="EMBL" id="SJPO01000001">
    <property type="protein sequence ID" value="TWT85294.1"/>
    <property type="molecule type" value="Genomic_DNA"/>
</dbReference>
<feature type="transmembrane region" description="Helical" evidence="1">
    <location>
        <begin position="21"/>
        <end position="41"/>
    </location>
</feature>
<accession>A0A5C5ZD82</accession>
<sequence length="157" mass="17207">MHQRRPPQAARRGTTIVETAFVLPVFLFFIFALIEFGHAQMINNVLRSACREGARLGSTQGRSSADVENQVRQIIGSAMDPNDAQVFVKDGSSFDAGGAVPAEQSGFESLPDVNLGDAEPRQLFLVRAKIEYNDVALVPMPFMNGVVLQGQAFMRHE</sequence>
<keyword evidence="1" id="KW-0812">Transmembrane</keyword>
<name>A0A5C5ZD82_9BACT</name>
<evidence type="ECO:0000313" key="4">
    <source>
        <dbReference type="Proteomes" id="UP000318478"/>
    </source>
</evidence>
<comment type="caution">
    <text evidence="3">The sequence shown here is derived from an EMBL/GenBank/DDBJ whole genome shotgun (WGS) entry which is preliminary data.</text>
</comment>
<dbReference type="Pfam" id="PF07811">
    <property type="entry name" value="TadE"/>
    <property type="match status" value="1"/>
</dbReference>
<organism evidence="3 4">
    <name type="scientific">Posidoniimonas polymericola</name>
    <dbReference type="NCBI Taxonomy" id="2528002"/>
    <lineage>
        <taxon>Bacteria</taxon>
        <taxon>Pseudomonadati</taxon>
        <taxon>Planctomycetota</taxon>
        <taxon>Planctomycetia</taxon>
        <taxon>Pirellulales</taxon>
        <taxon>Lacipirellulaceae</taxon>
        <taxon>Posidoniimonas</taxon>
    </lineage>
</organism>
<gene>
    <name evidence="3" type="ORF">Pla123a_01010</name>
</gene>
<dbReference type="Proteomes" id="UP000318478">
    <property type="component" value="Unassembled WGS sequence"/>
</dbReference>
<dbReference type="OrthoDB" id="285451at2"/>
<dbReference type="InterPro" id="IPR012495">
    <property type="entry name" value="TadE-like_dom"/>
</dbReference>
<evidence type="ECO:0000256" key="1">
    <source>
        <dbReference type="SAM" id="Phobius"/>
    </source>
</evidence>
<proteinExistence type="predicted"/>
<keyword evidence="4" id="KW-1185">Reference proteome</keyword>